<comment type="similarity">
    <text evidence="2">Belongs to the CCC1 family.</text>
</comment>
<evidence type="ECO:0000256" key="5">
    <source>
        <dbReference type="ARBA" id="ARBA00023136"/>
    </source>
</evidence>
<keyword evidence="8" id="KW-1185">Reference proteome</keyword>
<evidence type="ECO:0000256" key="2">
    <source>
        <dbReference type="ARBA" id="ARBA00007049"/>
    </source>
</evidence>
<dbReference type="PANTHER" id="PTHR31851">
    <property type="entry name" value="FE(2+)/MN(2+) TRANSPORTER PCL1"/>
    <property type="match status" value="1"/>
</dbReference>
<keyword evidence="3 6" id="KW-0812">Transmembrane</keyword>
<evidence type="ECO:0000313" key="8">
    <source>
        <dbReference type="Proteomes" id="UP001165122"/>
    </source>
</evidence>
<keyword evidence="4 6" id="KW-1133">Transmembrane helix</keyword>
<accession>A0A9W6ZWF7</accession>
<gene>
    <name evidence="7" type="ORF">TrLO_g9931</name>
</gene>
<name>A0A9W6ZWF7_9STRA</name>
<evidence type="ECO:0000313" key="7">
    <source>
        <dbReference type="EMBL" id="GMH61677.1"/>
    </source>
</evidence>
<comment type="caution">
    <text evidence="7">The sequence shown here is derived from an EMBL/GenBank/DDBJ whole genome shotgun (WGS) entry which is preliminary data.</text>
</comment>
<dbReference type="GO" id="GO:0005384">
    <property type="term" value="F:manganese ion transmembrane transporter activity"/>
    <property type="evidence" value="ECO:0007669"/>
    <property type="project" value="InterPro"/>
</dbReference>
<dbReference type="AlphaFoldDB" id="A0A9W6ZWF7"/>
<dbReference type="InterPro" id="IPR008217">
    <property type="entry name" value="Ccc1_fam"/>
</dbReference>
<evidence type="ECO:0000256" key="6">
    <source>
        <dbReference type="SAM" id="Phobius"/>
    </source>
</evidence>
<dbReference type="Proteomes" id="UP001165122">
    <property type="component" value="Unassembled WGS sequence"/>
</dbReference>
<keyword evidence="5 6" id="KW-0472">Membrane</keyword>
<feature type="transmembrane region" description="Helical" evidence="6">
    <location>
        <begin position="195"/>
        <end position="215"/>
    </location>
</feature>
<proteinExistence type="inferred from homology"/>
<dbReference type="GO" id="GO:0030026">
    <property type="term" value="P:intracellular manganese ion homeostasis"/>
    <property type="evidence" value="ECO:0007669"/>
    <property type="project" value="InterPro"/>
</dbReference>
<evidence type="ECO:0000256" key="3">
    <source>
        <dbReference type="ARBA" id="ARBA00022692"/>
    </source>
</evidence>
<dbReference type="EMBL" id="BRXW01000510">
    <property type="protein sequence ID" value="GMH61677.1"/>
    <property type="molecule type" value="Genomic_DNA"/>
</dbReference>
<dbReference type="OrthoDB" id="10440264at2759"/>
<comment type="subcellular location">
    <subcellularLocation>
        <location evidence="1">Endomembrane system</location>
        <topology evidence="1">Multi-pass membrane protein</topology>
    </subcellularLocation>
</comment>
<feature type="transmembrane region" description="Helical" evidence="6">
    <location>
        <begin position="221"/>
        <end position="239"/>
    </location>
</feature>
<feature type="transmembrane region" description="Helical" evidence="6">
    <location>
        <begin position="251"/>
        <end position="274"/>
    </location>
</feature>
<dbReference type="Pfam" id="PF01988">
    <property type="entry name" value="VIT1"/>
    <property type="match status" value="1"/>
</dbReference>
<evidence type="ECO:0000256" key="4">
    <source>
        <dbReference type="ARBA" id="ARBA00022989"/>
    </source>
</evidence>
<sequence>MNENSRLVGNGDIGYDSDEESTTPYCARCLPQHDEDDESLTGFDPLSIHKATCYGSIDGTITGFGILTSLISSSSSFPLRLLLSITISCCIADSCCMSLGQILSSKQIKRSTGETRKEAKWHLERNMESTKSRLQSSYIGKGVSEYDSKKIVEVLSKYPEVFVDAWVGEGDGDEENEEEGCLNTGISPVILKESYAMFISFSFFSCLPTLIYSLFTFTPYPFTFTTVIMLGIGFGLGMWKSAFFNGDGIRMGVETVGIVGGCGVVAWGLASLIAP</sequence>
<dbReference type="GO" id="GO:0012505">
    <property type="term" value="C:endomembrane system"/>
    <property type="evidence" value="ECO:0007669"/>
    <property type="project" value="UniProtKB-SubCell"/>
</dbReference>
<evidence type="ECO:0000256" key="1">
    <source>
        <dbReference type="ARBA" id="ARBA00004127"/>
    </source>
</evidence>
<protein>
    <submittedName>
        <fullName evidence="7">Uncharacterized protein</fullName>
    </submittedName>
</protein>
<reference evidence="8" key="1">
    <citation type="journal article" date="2023" name="Commun. Biol.">
        <title>Genome analysis of Parmales, the sister group of diatoms, reveals the evolutionary specialization of diatoms from phago-mixotrophs to photoautotrophs.</title>
        <authorList>
            <person name="Ban H."/>
            <person name="Sato S."/>
            <person name="Yoshikawa S."/>
            <person name="Yamada K."/>
            <person name="Nakamura Y."/>
            <person name="Ichinomiya M."/>
            <person name="Sato N."/>
            <person name="Blanc-Mathieu R."/>
            <person name="Endo H."/>
            <person name="Kuwata A."/>
            <person name="Ogata H."/>
        </authorList>
    </citation>
    <scope>NUCLEOTIDE SEQUENCE [LARGE SCALE GENOMIC DNA]</scope>
    <source>
        <strain evidence="8">NIES 3700</strain>
    </source>
</reference>
<organism evidence="7 8">
    <name type="scientific">Triparma laevis f. longispina</name>
    <dbReference type="NCBI Taxonomy" id="1714387"/>
    <lineage>
        <taxon>Eukaryota</taxon>
        <taxon>Sar</taxon>
        <taxon>Stramenopiles</taxon>
        <taxon>Ochrophyta</taxon>
        <taxon>Bolidophyceae</taxon>
        <taxon>Parmales</taxon>
        <taxon>Triparmaceae</taxon>
        <taxon>Triparma</taxon>
    </lineage>
</organism>